<evidence type="ECO:0000313" key="2">
    <source>
        <dbReference type="EMBL" id="MBI3126779.1"/>
    </source>
</evidence>
<reference evidence="2" key="1">
    <citation type="submission" date="2020-07" db="EMBL/GenBank/DDBJ databases">
        <title>Huge and variable diversity of episymbiotic CPR bacteria and DPANN archaea in groundwater ecosystems.</title>
        <authorList>
            <person name="He C.Y."/>
            <person name="Keren R."/>
            <person name="Whittaker M."/>
            <person name="Farag I.F."/>
            <person name="Doudna J."/>
            <person name="Cate J.H.D."/>
            <person name="Banfield J.F."/>
        </authorList>
    </citation>
    <scope>NUCLEOTIDE SEQUENCE</scope>
    <source>
        <strain evidence="2">NC_groundwater_763_Ag_S-0.2um_68_21</strain>
    </source>
</reference>
<dbReference type="EMBL" id="JACPUR010000013">
    <property type="protein sequence ID" value="MBI3126779.1"/>
    <property type="molecule type" value="Genomic_DNA"/>
</dbReference>
<gene>
    <name evidence="2" type="ORF">HYZ11_04155</name>
</gene>
<accession>A0A932HW45</accession>
<sequence>MTDITPIQPSGAPGRPDPAHGTHPAGQPDGSFAKFLEEAARTGGAGALGAPAAGQGVPISPAPYIGPIESGAGTPIRELGRQFLALAEQFQARLADPKSTLRDIAPLVRDLEAHRDRLAGELQSLPAEDPGRGLLEEMAALISSESVKFHRGDYI</sequence>
<organism evidence="2 3">
    <name type="scientific">Tectimicrobiota bacterium</name>
    <dbReference type="NCBI Taxonomy" id="2528274"/>
    <lineage>
        <taxon>Bacteria</taxon>
        <taxon>Pseudomonadati</taxon>
        <taxon>Nitrospinota/Tectimicrobiota group</taxon>
        <taxon>Candidatus Tectimicrobiota</taxon>
    </lineage>
</organism>
<name>A0A932HW45_UNCTE</name>
<dbReference type="Proteomes" id="UP000782312">
    <property type="component" value="Unassembled WGS sequence"/>
</dbReference>
<evidence type="ECO:0000256" key="1">
    <source>
        <dbReference type="SAM" id="MobiDB-lite"/>
    </source>
</evidence>
<protein>
    <submittedName>
        <fullName evidence="2">Uncharacterized protein</fullName>
    </submittedName>
</protein>
<comment type="caution">
    <text evidence="2">The sequence shown here is derived from an EMBL/GenBank/DDBJ whole genome shotgun (WGS) entry which is preliminary data.</text>
</comment>
<feature type="region of interest" description="Disordered" evidence="1">
    <location>
        <begin position="1"/>
        <end position="30"/>
    </location>
</feature>
<evidence type="ECO:0000313" key="3">
    <source>
        <dbReference type="Proteomes" id="UP000782312"/>
    </source>
</evidence>
<dbReference type="AlphaFoldDB" id="A0A932HW45"/>
<proteinExistence type="predicted"/>